<dbReference type="InterPro" id="IPR019454">
    <property type="entry name" value="Lipoprot_YkyA-like"/>
</dbReference>
<keyword evidence="2" id="KW-0732">Signal</keyword>
<evidence type="ECO:0000256" key="2">
    <source>
        <dbReference type="SAM" id="SignalP"/>
    </source>
</evidence>
<feature type="compositionally biased region" description="Polar residues" evidence="1">
    <location>
        <begin position="65"/>
        <end position="74"/>
    </location>
</feature>
<dbReference type="Pfam" id="PF10368">
    <property type="entry name" value="YkyA"/>
    <property type="match status" value="1"/>
</dbReference>
<reference evidence="3" key="1">
    <citation type="submission" date="2016-02" db="EMBL/GenBank/DDBJ databases">
        <title>Genomic sequence of a clinical Staphylococcus hominis isolate.</title>
        <authorList>
            <person name="McClure J.M."/>
            <person name="Zhang K."/>
        </authorList>
    </citation>
    <scope>NUCLEOTIDE SEQUENCE</scope>
    <source>
        <strain evidence="3">C34847</strain>
    </source>
</reference>
<reference evidence="4 5" key="2">
    <citation type="submission" date="2022-06" db="EMBL/GenBank/DDBJ databases">
        <title>Staphylococcus hominis ShoR14 genome sequence.</title>
        <authorList>
            <person name="Yeo C.C."/>
            <person name="Chew C.H."/>
            <person name="Che Hamzah A.M."/>
            <person name="Al-Trad E.I."/>
        </authorList>
    </citation>
    <scope>NUCLEOTIDE SEQUENCE [LARGE SCALE GENOMIC DNA]</scope>
    <source>
        <strain evidence="4 5">ShoR14</strain>
    </source>
</reference>
<organism evidence="3">
    <name type="scientific">Staphylococcus hominis</name>
    <dbReference type="NCBI Taxonomy" id="1290"/>
    <lineage>
        <taxon>Bacteria</taxon>
        <taxon>Bacillati</taxon>
        <taxon>Bacillota</taxon>
        <taxon>Bacilli</taxon>
        <taxon>Bacillales</taxon>
        <taxon>Staphylococcaceae</taxon>
        <taxon>Staphylococcus</taxon>
    </lineage>
</organism>
<evidence type="ECO:0000313" key="5">
    <source>
        <dbReference type="Proteomes" id="UP000665944"/>
    </source>
</evidence>
<dbReference type="AlphaFoldDB" id="A0A3S7GXP1"/>
<dbReference type="Gene3D" id="1.20.120.570">
    <property type="entry name" value="YkyA-like"/>
    <property type="match status" value="1"/>
</dbReference>
<feature type="signal peptide" evidence="2">
    <location>
        <begin position="1"/>
        <end position="18"/>
    </location>
</feature>
<dbReference type="Proteomes" id="UP000665944">
    <property type="component" value="Unassembled WGS sequence"/>
</dbReference>
<dbReference type="EMBL" id="CP014567">
    <property type="protein sequence ID" value="AVI05563.1"/>
    <property type="molecule type" value="Genomic_DNA"/>
</dbReference>
<proteinExistence type="predicted"/>
<evidence type="ECO:0000313" key="3">
    <source>
        <dbReference type="EMBL" id="AVI05563.1"/>
    </source>
</evidence>
<evidence type="ECO:0000256" key="1">
    <source>
        <dbReference type="SAM" id="MobiDB-lite"/>
    </source>
</evidence>
<dbReference type="PROSITE" id="PS51257">
    <property type="entry name" value="PROKAR_LIPOPROTEIN"/>
    <property type="match status" value="1"/>
</dbReference>
<dbReference type="EMBL" id="JAGHKT020000003">
    <property type="protein sequence ID" value="MCM5671866.1"/>
    <property type="molecule type" value="Genomic_DNA"/>
</dbReference>
<dbReference type="RefSeq" id="WP_017175751.1">
    <property type="nucleotide sequence ID" value="NZ_CABMJU010000034.1"/>
</dbReference>
<dbReference type="InterPro" id="IPR036785">
    <property type="entry name" value="YkyA-like_sf"/>
</dbReference>
<feature type="chain" id="PRO_5044600626" evidence="2">
    <location>
        <begin position="19"/>
        <end position="209"/>
    </location>
</feature>
<gene>
    <name evidence="3" type="ORF">AZE34_01880</name>
    <name evidence="4" type="ORF">J7T32_003670</name>
</gene>
<keyword evidence="5" id="KW-1185">Reference proteome</keyword>
<name>A0A3S7GXP1_STAHO</name>
<dbReference type="SUPFAM" id="SSF140423">
    <property type="entry name" value="MW0975(SA0943)-like"/>
    <property type="match status" value="1"/>
</dbReference>
<evidence type="ECO:0000313" key="4">
    <source>
        <dbReference type="EMBL" id="MCM5671866.1"/>
    </source>
</evidence>
<accession>A0A3S7GXP1</accession>
<feature type="region of interest" description="Disordered" evidence="1">
    <location>
        <begin position="57"/>
        <end position="80"/>
    </location>
</feature>
<sequence length="209" mass="23965">MKLRKTIVVAAASTLLLAGCTTDKKEVKAYDENVQKAFDKEQSINEVSKKLNSLEEKKQGLYKKANSNDSNTRSKAADDVLDNIDKREKTFDKEVSILKNSEKQFKKGDSHINDIKNDNKRKEVKQLDDAIKNKYKTHDDYAKAYRNVLSKEKDLFELVKQDGVTQSQVDEKNNALNKAQENFKKKFQAYAKAMNTVNKEKQDVDHLIS</sequence>
<protein>
    <submittedName>
        <fullName evidence="4">YkyA family protein</fullName>
    </submittedName>
</protein>